<dbReference type="Gene3D" id="3.90.550.10">
    <property type="entry name" value="Spore Coat Polysaccharide Biosynthesis Protein SpsA, Chain A"/>
    <property type="match status" value="1"/>
</dbReference>
<dbReference type="GO" id="GO:0070567">
    <property type="term" value="F:cytidylyltransferase activity"/>
    <property type="evidence" value="ECO:0007669"/>
    <property type="project" value="InterPro"/>
</dbReference>
<proteinExistence type="predicted"/>
<dbReference type="RefSeq" id="WP_123225563.1">
    <property type="nucleotide sequence ID" value="NZ_RJSE01000001.1"/>
</dbReference>
<dbReference type="OrthoDB" id="5186007at2"/>
<evidence type="ECO:0000313" key="4">
    <source>
        <dbReference type="Proteomes" id="UP000267128"/>
    </source>
</evidence>
<organism evidence="3 4">
    <name type="scientific">Nocardioides marmoriginsengisoli</name>
    <dbReference type="NCBI Taxonomy" id="661483"/>
    <lineage>
        <taxon>Bacteria</taxon>
        <taxon>Bacillati</taxon>
        <taxon>Actinomycetota</taxon>
        <taxon>Actinomycetes</taxon>
        <taxon>Propionibacteriales</taxon>
        <taxon>Nocardioidaceae</taxon>
        <taxon>Nocardioides</taxon>
    </lineage>
</organism>
<dbReference type="Proteomes" id="UP000267128">
    <property type="component" value="Unassembled WGS sequence"/>
</dbReference>
<dbReference type="InterPro" id="IPR029044">
    <property type="entry name" value="Nucleotide-diphossugar_trans"/>
</dbReference>
<keyword evidence="2" id="KW-0548">Nucleotidyltransferase</keyword>
<evidence type="ECO:0000256" key="1">
    <source>
        <dbReference type="ARBA" id="ARBA00022679"/>
    </source>
</evidence>
<keyword evidence="4" id="KW-1185">Reference proteome</keyword>
<protein>
    <recommendedName>
        <fullName evidence="5">2-C-methyl-D-erythritol 4-phosphate cytidylyltransferase</fullName>
    </recommendedName>
</protein>
<evidence type="ECO:0008006" key="5">
    <source>
        <dbReference type="Google" id="ProtNLM"/>
    </source>
</evidence>
<evidence type="ECO:0000256" key="2">
    <source>
        <dbReference type="ARBA" id="ARBA00022695"/>
    </source>
</evidence>
<evidence type="ECO:0000313" key="3">
    <source>
        <dbReference type="EMBL" id="RNL66118.1"/>
    </source>
</evidence>
<dbReference type="InterPro" id="IPR034683">
    <property type="entry name" value="IspD/TarI"/>
</dbReference>
<accession>A0A3N0CRP0</accession>
<dbReference type="EMBL" id="RJSE01000001">
    <property type="protein sequence ID" value="RNL66118.1"/>
    <property type="molecule type" value="Genomic_DNA"/>
</dbReference>
<reference evidence="3 4" key="1">
    <citation type="submission" date="2018-11" db="EMBL/GenBank/DDBJ databases">
        <authorList>
            <person name="Li F."/>
        </authorList>
    </citation>
    <scope>NUCLEOTIDE SEQUENCE [LARGE SCALE GENOMIC DNA]</scope>
    <source>
        <strain evidence="3 4">Gsoil 097</strain>
    </source>
</reference>
<keyword evidence="1" id="KW-0808">Transferase</keyword>
<dbReference type="SUPFAM" id="SSF53448">
    <property type="entry name" value="Nucleotide-diphospho-sugar transferases"/>
    <property type="match status" value="1"/>
</dbReference>
<sequence>MDEDDVPALGWVPLEGRGSLPFLLVHGESLVAAASWAVGEAGVQLFDASVDFATVRASGRPLLLHDPLCPLLPADFLARAVELGAETGRTVVGYRPVTDTVKRRDGDLLGATVDRDGLRAVTSPVVIPPAVLAELDSLDAADLPELVARLASYGELEWLEAPAIGRRIGSKDDLLVLEGLSRSLA</sequence>
<comment type="caution">
    <text evidence="3">The sequence shown here is derived from an EMBL/GenBank/DDBJ whole genome shotgun (WGS) entry which is preliminary data.</text>
</comment>
<gene>
    <name evidence="3" type="ORF">EFK50_00350</name>
</gene>
<name>A0A3N0CRP0_9ACTN</name>
<dbReference type="AlphaFoldDB" id="A0A3N0CRP0"/>
<dbReference type="Pfam" id="PF01128">
    <property type="entry name" value="IspD"/>
    <property type="match status" value="1"/>
</dbReference>